<reference evidence="1" key="1">
    <citation type="submission" date="2019-03" db="EMBL/GenBank/DDBJ databases">
        <authorList>
            <person name="Danneels B."/>
        </authorList>
    </citation>
    <scope>NUCLEOTIDE SEQUENCE</scope>
</reference>
<accession>A0A484P2F9</accession>
<dbReference type="InterPro" id="IPR011042">
    <property type="entry name" value="6-blade_b-propeller_TolB-like"/>
</dbReference>
<dbReference type="SUPFAM" id="SSF63829">
    <property type="entry name" value="Calcium-dependent phosphotriesterase"/>
    <property type="match status" value="1"/>
</dbReference>
<dbReference type="AlphaFoldDB" id="A0A484P2F9"/>
<dbReference type="Gene3D" id="2.120.10.30">
    <property type="entry name" value="TolB, C-terminal domain"/>
    <property type="match status" value="1"/>
</dbReference>
<proteinExistence type="predicted"/>
<protein>
    <submittedName>
        <fullName evidence="1">Periplasmic ATP/GTP-binding protein</fullName>
    </submittedName>
</protein>
<sequence length="297" mass="31072">MSYPAIKAVLASFLFSPLVAWAAGRITVENVGLASPESVVHDTVDDVYYVSNINGGIADKDGNGFISRVAPDGSVLALKWADGANDGTTLHAPKGLAIAGRTLYVADIDTVRLFDLATGKPQGEVPIPGATFLNGLAALPSGEVVGTESALLVDGTTVTPTKKDFIYRIGTDRRVAVVAQTPELNQPNGIAVLASGQFLVSTRGAAEVYELTLGGEKRNVRTLPGTIVDGVGLAPDGRIFASSWETSEVYTVTPDGQVSTPFGKLAVPAADFHFDLQRGRILLPLLRANSLVFAPLS</sequence>
<gene>
    <name evidence="1" type="ORF">AMP9_3459</name>
</gene>
<dbReference type="EMBL" id="CAADHY010000014">
    <property type="protein sequence ID" value="VFR19825.1"/>
    <property type="molecule type" value="Genomic_DNA"/>
</dbReference>
<name>A0A484P2F9_9ZZZZ</name>
<organism evidence="1">
    <name type="scientific">plant metagenome</name>
    <dbReference type="NCBI Taxonomy" id="1297885"/>
    <lineage>
        <taxon>unclassified sequences</taxon>
        <taxon>metagenomes</taxon>
        <taxon>organismal metagenomes</taxon>
    </lineage>
</organism>
<evidence type="ECO:0000313" key="1">
    <source>
        <dbReference type="EMBL" id="VFR19825.1"/>
    </source>
</evidence>